<feature type="domain" description="Histidine kinase" evidence="9">
    <location>
        <begin position="247"/>
        <end position="442"/>
    </location>
</feature>
<dbReference type="GO" id="GO:0000155">
    <property type="term" value="F:phosphorelay sensor kinase activity"/>
    <property type="evidence" value="ECO:0007669"/>
    <property type="project" value="InterPro"/>
</dbReference>
<dbReference type="OrthoDB" id="9804645at2"/>
<dbReference type="InterPro" id="IPR036890">
    <property type="entry name" value="HATPase_C_sf"/>
</dbReference>
<evidence type="ECO:0000313" key="11">
    <source>
        <dbReference type="Proteomes" id="UP000277498"/>
    </source>
</evidence>
<evidence type="ECO:0000256" key="5">
    <source>
        <dbReference type="ARBA" id="ARBA00022692"/>
    </source>
</evidence>
<evidence type="ECO:0000313" key="10">
    <source>
        <dbReference type="EMBL" id="VDC29198.1"/>
    </source>
</evidence>
<organism evidence="10 11">
    <name type="scientific">Pseudogemmobacter humi</name>
    <dbReference type="NCBI Taxonomy" id="2483812"/>
    <lineage>
        <taxon>Bacteria</taxon>
        <taxon>Pseudomonadati</taxon>
        <taxon>Pseudomonadota</taxon>
        <taxon>Alphaproteobacteria</taxon>
        <taxon>Rhodobacterales</taxon>
        <taxon>Paracoccaceae</taxon>
        <taxon>Pseudogemmobacter</taxon>
    </lineage>
</organism>
<dbReference type="EC" id="2.7.13.3" evidence="2"/>
<keyword evidence="5 8" id="KW-0812">Transmembrane</keyword>
<dbReference type="InterPro" id="IPR036097">
    <property type="entry name" value="HisK_dim/P_sf"/>
</dbReference>
<dbReference type="PANTHER" id="PTHR45436:SF5">
    <property type="entry name" value="SENSOR HISTIDINE KINASE TRCS"/>
    <property type="match status" value="1"/>
</dbReference>
<dbReference type="Gene3D" id="3.30.565.10">
    <property type="entry name" value="Histidine kinase-like ATPase, C-terminal domain"/>
    <property type="match status" value="1"/>
</dbReference>
<reference evidence="10 11" key="1">
    <citation type="submission" date="2018-11" db="EMBL/GenBank/DDBJ databases">
        <authorList>
            <person name="Criscuolo A."/>
        </authorList>
    </citation>
    <scope>NUCLEOTIDE SEQUENCE [LARGE SCALE GENOMIC DNA]</scope>
    <source>
        <strain evidence="10">ACIP111625</strain>
    </source>
</reference>
<keyword evidence="7 8" id="KW-1133">Transmembrane helix</keyword>
<accession>A0A3P5XN19</accession>
<dbReference type="SUPFAM" id="SSF55874">
    <property type="entry name" value="ATPase domain of HSP90 chaperone/DNA topoisomerase II/histidine kinase"/>
    <property type="match status" value="1"/>
</dbReference>
<dbReference type="EMBL" id="UXAW01000071">
    <property type="protein sequence ID" value="VDC29198.1"/>
    <property type="molecule type" value="Genomic_DNA"/>
</dbReference>
<dbReference type="AlphaFoldDB" id="A0A3P5XN19"/>
<keyword evidence="6 10" id="KW-0418">Kinase</keyword>
<dbReference type="Pfam" id="PF02518">
    <property type="entry name" value="HATPase_c"/>
    <property type="match status" value="1"/>
</dbReference>
<gene>
    <name evidence="10" type="primary">phoQ</name>
    <name evidence="10" type="ORF">XINFAN_02254</name>
</gene>
<feature type="transmembrane region" description="Helical" evidence="8">
    <location>
        <begin position="168"/>
        <end position="191"/>
    </location>
</feature>
<dbReference type="PROSITE" id="PS50109">
    <property type="entry name" value="HIS_KIN"/>
    <property type="match status" value="1"/>
</dbReference>
<dbReference type="InterPro" id="IPR050428">
    <property type="entry name" value="TCS_sensor_his_kinase"/>
</dbReference>
<dbReference type="InterPro" id="IPR005467">
    <property type="entry name" value="His_kinase_dom"/>
</dbReference>
<evidence type="ECO:0000259" key="9">
    <source>
        <dbReference type="PROSITE" id="PS50109"/>
    </source>
</evidence>
<proteinExistence type="predicted"/>
<dbReference type="InterPro" id="IPR003594">
    <property type="entry name" value="HATPase_dom"/>
</dbReference>
<dbReference type="SUPFAM" id="SSF47384">
    <property type="entry name" value="Homodimeric domain of signal transducing histidine kinase"/>
    <property type="match status" value="1"/>
</dbReference>
<name>A0A3P5XN19_9RHOB</name>
<comment type="catalytic activity">
    <reaction evidence="1">
        <text>ATP + protein L-histidine = ADP + protein N-phospho-L-histidine.</text>
        <dbReference type="EC" id="2.7.13.3"/>
    </reaction>
</comment>
<dbReference type="SMART" id="SM00387">
    <property type="entry name" value="HATPase_c"/>
    <property type="match status" value="1"/>
</dbReference>
<dbReference type="GO" id="GO:0005886">
    <property type="term" value="C:plasma membrane"/>
    <property type="evidence" value="ECO:0007669"/>
    <property type="project" value="TreeGrafter"/>
</dbReference>
<evidence type="ECO:0000256" key="7">
    <source>
        <dbReference type="ARBA" id="ARBA00022989"/>
    </source>
</evidence>
<keyword evidence="8" id="KW-0472">Membrane</keyword>
<dbReference type="PANTHER" id="PTHR45436">
    <property type="entry name" value="SENSOR HISTIDINE KINASE YKOH"/>
    <property type="match status" value="1"/>
</dbReference>
<keyword evidence="4 10" id="KW-0808">Transferase</keyword>
<feature type="transmembrane region" description="Helical" evidence="8">
    <location>
        <begin position="12"/>
        <end position="35"/>
    </location>
</feature>
<evidence type="ECO:0000256" key="3">
    <source>
        <dbReference type="ARBA" id="ARBA00022553"/>
    </source>
</evidence>
<dbReference type="RefSeq" id="WP_124087004.1">
    <property type="nucleotide sequence ID" value="NZ_UXAW01000071.1"/>
</dbReference>
<keyword evidence="11" id="KW-1185">Reference proteome</keyword>
<evidence type="ECO:0000256" key="1">
    <source>
        <dbReference type="ARBA" id="ARBA00000085"/>
    </source>
</evidence>
<sequence length="442" mass="47173">MKERGGSIRLRLLLAALATIVPVLALSALGLTLLFERQAIRLATQDLETRAGALIAGFTSRAAPAPPAETAGGDPGYQKAYSGQYWQIGFGGRIWRSQSLWDQILAVPETPPAGAEVRILEAPGPDGQQLLILDRVILVGPGDAPVRITVATSLARFKEARGLFVRDVLPFMVALGLFLILASVVQVALGLRTFARIGRDIEALESGRRSRLGHDMPRELRPLATAVDRLMDERDRRIARARNRAADLAHTLKTPIQALLGVTAGLRARGEVGAADAVEEIAGAITGQLDRELGRARIGAEGTAALARVVARIVSVLRRTARGEEIAITVDVPEDLLARIDPQDLTEAVGSVAENAMRHARTRVWFRAVAEGARLRLEIRDDGPGVPADMIEALLLRGVRLDSGGTGLGLALAQDIMDAAGGELRLTNLNPGFAATLELPRG</sequence>
<evidence type="ECO:0000256" key="6">
    <source>
        <dbReference type="ARBA" id="ARBA00022777"/>
    </source>
</evidence>
<protein>
    <recommendedName>
        <fullName evidence="2">histidine kinase</fullName>
        <ecNumber evidence="2">2.7.13.3</ecNumber>
    </recommendedName>
</protein>
<keyword evidence="3" id="KW-0597">Phosphoprotein</keyword>
<dbReference type="Proteomes" id="UP000277498">
    <property type="component" value="Unassembled WGS sequence"/>
</dbReference>
<evidence type="ECO:0000256" key="2">
    <source>
        <dbReference type="ARBA" id="ARBA00012438"/>
    </source>
</evidence>
<evidence type="ECO:0000256" key="4">
    <source>
        <dbReference type="ARBA" id="ARBA00022679"/>
    </source>
</evidence>
<evidence type="ECO:0000256" key="8">
    <source>
        <dbReference type="SAM" id="Phobius"/>
    </source>
</evidence>